<keyword evidence="1" id="KW-0472">Membrane</keyword>
<reference evidence="4 5" key="1">
    <citation type="submission" date="2021-03" db="EMBL/GenBank/DDBJ databases">
        <title>Genomic Encyclopedia of Type Strains, Phase IV (KMG-IV): sequencing the most valuable type-strain genomes for metagenomic binning, comparative biology and taxonomic classification.</title>
        <authorList>
            <person name="Goeker M."/>
        </authorList>
    </citation>
    <scope>NUCLEOTIDE SEQUENCE [LARGE SCALE GENOMIC DNA]</scope>
    <source>
        <strain evidence="4 5">DSM 26427</strain>
    </source>
</reference>
<dbReference type="InterPro" id="IPR000160">
    <property type="entry name" value="GGDEF_dom"/>
</dbReference>
<comment type="caution">
    <text evidence="4">The sequence shown here is derived from an EMBL/GenBank/DDBJ whole genome shotgun (WGS) entry which is preliminary data.</text>
</comment>
<keyword evidence="5" id="KW-1185">Reference proteome</keyword>
<gene>
    <name evidence="4" type="ORF">J2Z75_002683</name>
</gene>
<dbReference type="EMBL" id="JAGGJV010000004">
    <property type="protein sequence ID" value="MBP1859171.1"/>
    <property type="molecule type" value="Genomic_DNA"/>
</dbReference>
<dbReference type="PANTHER" id="PTHR44757:SF2">
    <property type="entry name" value="BIOFILM ARCHITECTURE MAINTENANCE PROTEIN MBAA"/>
    <property type="match status" value="1"/>
</dbReference>
<name>A0ABS4EMK7_9HYPH</name>
<organism evidence="4 5">
    <name type="scientific">Rhizobium herbae</name>
    <dbReference type="NCBI Taxonomy" id="508661"/>
    <lineage>
        <taxon>Bacteria</taxon>
        <taxon>Pseudomonadati</taxon>
        <taxon>Pseudomonadota</taxon>
        <taxon>Alphaproteobacteria</taxon>
        <taxon>Hyphomicrobiales</taxon>
        <taxon>Rhizobiaceae</taxon>
        <taxon>Rhizobium/Agrobacterium group</taxon>
        <taxon>Rhizobium</taxon>
    </lineage>
</organism>
<feature type="domain" description="EAL" evidence="2">
    <location>
        <begin position="475"/>
        <end position="724"/>
    </location>
</feature>
<keyword evidence="1" id="KW-0812">Transmembrane</keyword>
<sequence>MRELLTPFLNSIRLKRQHVVLLLLVSFAVVVVAAVAVVLTALQTVAVTANALDESRSRQAVSGALATLQSQMASTMVDYTVWDAAAQAVYSSGAKDWVLQNYDLANAASDIFDTAYLLGPDDKILMAFQRGELFLTSPSEFLSPAFDGMMQTVRNAGIGAGAQASGFVQASDGIAIVGVSTVRAASADIPVPLDRLQRLVFVRHLDQAKIDGIAETYLIQGLHLIDASSVPPGSAVITDPAGRAIAGLAWTAQSPGDISYRQVRPYVFAAMMIVGVFVALLVLAGSLVIGKLRGDEIAARRMALTDRLSGLSNRMGLFTGLKDMIGAARDSRDDVMLFYLDMDGFKEVNDVYGHATGDRLIISVAAGLTHLVPQEAILARFGGDEFAIALPVQRGLQPSRSLDTLVLDFFSEPFMIGELVVVVGVSVGTAVSALGSVDAEELLRRADIAMYKAKAEGRGRAIAYDREMDIVLAERKAMEVALRAGIQDNQLFVVYQPVVDARTKAIVGLEALLRWNSPQMGMVSPEVFIPLAESSGLIDRLGLFVMREALRVMRTWPQIGISINISPAQFRNPFFIPNVTRLLDESGIRSASVTLEVTEGYFIHNPAHARGTIEALNALGVRIALDDFGAGFSSIGYLRQFGFDRLKLDRSMINALEDIPRGREMLQATLALAAALDIPVTAEGIETEEQALFLRLCGCDQLQGYFYFRPVEEADLPALLAENAAAGIVSLSA</sequence>
<dbReference type="SUPFAM" id="SSF55073">
    <property type="entry name" value="Nucleotide cyclase"/>
    <property type="match status" value="1"/>
</dbReference>
<dbReference type="SUPFAM" id="SSF141868">
    <property type="entry name" value="EAL domain-like"/>
    <property type="match status" value="1"/>
</dbReference>
<dbReference type="Gene3D" id="3.20.20.450">
    <property type="entry name" value="EAL domain"/>
    <property type="match status" value="1"/>
</dbReference>
<dbReference type="InterPro" id="IPR029787">
    <property type="entry name" value="Nucleotide_cyclase"/>
</dbReference>
<dbReference type="SMART" id="SM00267">
    <property type="entry name" value="GGDEF"/>
    <property type="match status" value="1"/>
</dbReference>
<protein>
    <submittedName>
        <fullName evidence="4">Diguanylate cyclase (GGDEF)-like protein</fullName>
    </submittedName>
</protein>
<feature type="transmembrane region" description="Helical" evidence="1">
    <location>
        <begin position="20"/>
        <end position="42"/>
    </location>
</feature>
<feature type="domain" description="GGDEF" evidence="3">
    <location>
        <begin position="333"/>
        <end position="466"/>
    </location>
</feature>
<dbReference type="RefSeq" id="WP_209853026.1">
    <property type="nucleotide sequence ID" value="NZ_JAGGJV010000004.1"/>
</dbReference>
<dbReference type="InterPro" id="IPR001633">
    <property type="entry name" value="EAL_dom"/>
</dbReference>
<dbReference type="InterPro" id="IPR043128">
    <property type="entry name" value="Rev_trsase/Diguanyl_cyclase"/>
</dbReference>
<evidence type="ECO:0000313" key="5">
    <source>
        <dbReference type="Proteomes" id="UP000823786"/>
    </source>
</evidence>
<dbReference type="PROSITE" id="PS50883">
    <property type="entry name" value="EAL"/>
    <property type="match status" value="1"/>
</dbReference>
<dbReference type="CDD" id="cd01948">
    <property type="entry name" value="EAL"/>
    <property type="match status" value="1"/>
</dbReference>
<dbReference type="Pfam" id="PF00990">
    <property type="entry name" value="GGDEF"/>
    <property type="match status" value="1"/>
</dbReference>
<dbReference type="CDD" id="cd01949">
    <property type="entry name" value="GGDEF"/>
    <property type="match status" value="1"/>
</dbReference>
<dbReference type="InterPro" id="IPR035919">
    <property type="entry name" value="EAL_sf"/>
</dbReference>
<dbReference type="Pfam" id="PF00563">
    <property type="entry name" value="EAL"/>
    <property type="match status" value="1"/>
</dbReference>
<dbReference type="InterPro" id="IPR052155">
    <property type="entry name" value="Biofilm_reg_signaling"/>
</dbReference>
<proteinExistence type="predicted"/>
<accession>A0ABS4EMK7</accession>
<evidence type="ECO:0000313" key="4">
    <source>
        <dbReference type="EMBL" id="MBP1859171.1"/>
    </source>
</evidence>
<dbReference type="NCBIfam" id="TIGR00254">
    <property type="entry name" value="GGDEF"/>
    <property type="match status" value="1"/>
</dbReference>
<feature type="transmembrane region" description="Helical" evidence="1">
    <location>
        <begin position="266"/>
        <end position="292"/>
    </location>
</feature>
<keyword evidence="1" id="KW-1133">Transmembrane helix</keyword>
<evidence type="ECO:0000256" key="1">
    <source>
        <dbReference type="SAM" id="Phobius"/>
    </source>
</evidence>
<dbReference type="Proteomes" id="UP000823786">
    <property type="component" value="Unassembled WGS sequence"/>
</dbReference>
<dbReference type="SMART" id="SM00052">
    <property type="entry name" value="EAL"/>
    <property type="match status" value="1"/>
</dbReference>
<dbReference type="PANTHER" id="PTHR44757">
    <property type="entry name" value="DIGUANYLATE CYCLASE DGCP"/>
    <property type="match status" value="1"/>
</dbReference>
<dbReference type="PROSITE" id="PS50887">
    <property type="entry name" value="GGDEF"/>
    <property type="match status" value="1"/>
</dbReference>
<dbReference type="InterPro" id="IPR007892">
    <property type="entry name" value="CHASE4"/>
</dbReference>
<dbReference type="Pfam" id="PF05228">
    <property type="entry name" value="CHASE4"/>
    <property type="match status" value="1"/>
</dbReference>
<evidence type="ECO:0000259" key="2">
    <source>
        <dbReference type="PROSITE" id="PS50883"/>
    </source>
</evidence>
<evidence type="ECO:0000259" key="3">
    <source>
        <dbReference type="PROSITE" id="PS50887"/>
    </source>
</evidence>
<dbReference type="Gene3D" id="3.30.70.270">
    <property type="match status" value="1"/>
</dbReference>